<dbReference type="RefSeq" id="WP_103989635.1">
    <property type="nucleotide sequence ID" value="NZ_FXTS01000001.1"/>
</dbReference>
<dbReference type="GO" id="GO:0016787">
    <property type="term" value="F:hydrolase activity"/>
    <property type="evidence" value="ECO:0007669"/>
    <property type="project" value="UniProtKB-KW"/>
</dbReference>
<evidence type="ECO:0000256" key="1">
    <source>
        <dbReference type="ARBA" id="ARBA00006499"/>
    </source>
</evidence>
<keyword evidence="2" id="KW-0378">Hydrolase</keyword>
<dbReference type="PANTHER" id="PTHR10655">
    <property type="entry name" value="LYSOPHOSPHOLIPASE-RELATED"/>
    <property type="match status" value="1"/>
</dbReference>
<evidence type="ECO:0000313" key="4">
    <source>
        <dbReference type="EMBL" id="OOV88149.1"/>
    </source>
</evidence>
<evidence type="ECO:0000256" key="2">
    <source>
        <dbReference type="ARBA" id="ARBA00022801"/>
    </source>
</evidence>
<dbReference type="SUPFAM" id="SSF53474">
    <property type="entry name" value="alpha/beta-Hydrolases"/>
    <property type="match status" value="1"/>
</dbReference>
<dbReference type="InterPro" id="IPR003140">
    <property type="entry name" value="PLipase/COase/thioEstase"/>
</dbReference>
<reference evidence="4" key="1">
    <citation type="submission" date="2017-02" db="EMBL/GenBank/DDBJ databases">
        <title>Draft Genome Sequence of the Salt Water Bacterium Oceanospirillum linum ATCC 11336.</title>
        <authorList>
            <person name="Trachtenberg A.M."/>
            <person name="Carney J.G."/>
            <person name="Linnane J.D."/>
            <person name="Rheaume B.A."/>
            <person name="Pitts N.L."/>
            <person name="Mykles D.L."/>
            <person name="Maclea K.S."/>
        </authorList>
    </citation>
    <scope>NUCLEOTIDE SEQUENCE [LARGE SCALE GENOMIC DNA]</scope>
    <source>
        <strain evidence="4">ATCC 11336</strain>
    </source>
</reference>
<accession>A0A1T1HE70</accession>
<dbReference type="InterPro" id="IPR050565">
    <property type="entry name" value="LYPA1-2/EST-like"/>
</dbReference>
<dbReference type="EMBL" id="MTSD02000001">
    <property type="protein sequence ID" value="OOV88149.1"/>
    <property type="molecule type" value="Genomic_DNA"/>
</dbReference>
<feature type="domain" description="Phospholipase/carboxylesterase/thioesterase" evidence="3">
    <location>
        <begin position="12"/>
        <end position="226"/>
    </location>
</feature>
<dbReference type="Proteomes" id="UP000190064">
    <property type="component" value="Unassembled WGS sequence"/>
</dbReference>
<dbReference type="Gene3D" id="3.40.50.1820">
    <property type="entry name" value="alpha/beta hydrolase"/>
    <property type="match status" value="1"/>
</dbReference>
<comment type="similarity">
    <text evidence="1">Belongs to the AB hydrolase superfamily. AB hydrolase 2 family.</text>
</comment>
<proteinExistence type="inferred from homology"/>
<evidence type="ECO:0000259" key="3">
    <source>
        <dbReference type="Pfam" id="PF02230"/>
    </source>
</evidence>
<dbReference type="Pfam" id="PF02230">
    <property type="entry name" value="Abhydrolase_2"/>
    <property type="match status" value="1"/>
</dbReference>
<name>A0A1T1HE70_OCELI</name>
<protein>
    <recommendedName>
        <fullName evidence="3">Phospholipase/carboxylesterase/thioesterase domain-containing protein</fullName>
    </recommendedName>
</protein>
<dbReference type="STRING" id="966.BTA35_0200955"/>
<sequence>MTLFTQGMKQVETSEKPDACVIWLHGLGAGADDFIPAVPYLKLPDSLGVRFLFPQAPHRPVSINGGWEMPAWYDILKMLPEREIDPAHLQEAALGLHELTRQQIDAGIAEDRIFWIGFSQGGAVVLEAALNGGRYMTADHSVSQPAAIFALSTYQAQPVEQPHPKLGEMVFWHGHGSQDDVVPFSMGKKAAEQTELKAADSQWHPYPMAHEVCVAELEAIGHFIQHRLGQ</sequence>
<comment type="caution">
    <text evidence="4">The sequence shown here is derived from an EMBL/GenBank/DDBJ whole genome shotgun (WGS) entry which is preliminary data.</text>
</comment>
<dbReference type="InterPro" id="IPR029058">
    <property type="entry name" value="AB_hydrolase_fold"/>
</dbReference>
<evidence type="ECO:0000313" key="5">
    <source>
        <dbReference type="Proteomes" id="UP000190064"/>
    </source>
</evidence>
<gene>
    <name evidence="4" type="ORF">BTA35_0200955</name>
</gene>
<dbReference type="PANTHER" id="PTHR10655:SF17">
    <property type="entry name" value="LYSOPHOSPHOLIPASE-LIKE PROTEIN 1"/>
    <property type="match status" value="1"/>
</dbReference>
<dbReference type="AlphaFoldDB" id="A0A1T1HE70"/>
<keyword evidence="5" id="KW-1185">Reference proteome</keyword>
<organism evidence="4 5">
    <name type="scientific">Oceanospirillum linum</name>
    <dbReference type="NCBI Taxonomy" id="966"/>
    <lineage>
        <taxon>Bacteria</taxon>
        <taxon>Pseudomonadati</taxon>
        <taxon>Pseudomonadota</taxon>
        <taxon>Gammaproteobacteria</taxon>
        <taxon>Oceanospirillales</taxon>
        <taxon>Oceanospirillaceae</taxon>
        <taxon>Oceanospirillum</taxon>
    </lineage>
</organism>